<organism evidence="1 2">
    <name type="scientific">Ceratitis capitata</name>
    <name type="common">Mediterranean fruit fly</name>
    <name type="synonym">Tephritis capitata</name>
    <dbReference type="NCBI Taxonomy" id="7213"/>
    <lineage>
        <taxon>Eukaryota</taxon>
        <taxon>Metazoa</taxon>
        <taxon>Ecdysozoa</taxon>
        <taxon>Arthropoda</taxon>
        <taxon>Hexapoda</taxon>
        <taxon>Insecta</taxon>
        <taxon>Pterygota</taxon>
        <taxon>Neoptera</taxon>
        <taxon>Endopterygota</taxon>
        <taxon>Diptera</taxon>
        <taxon>Brachycera</taxon>
        <taxon>Muscomorpha</taxon>
        <taxon>Tephritoidea</taxon>
        <taxon>Tephritidae</taxon>
        <taxon>Ceratitis</taxon>
        <taxon>Ceratitis</taxon>
    </lineage>
</organism>
<dbReference type="AlphaFoldDB" id="A0A811UGQ3"/>
<comment type="caution">
    <text evidence="1">The sequence shown here is derived from an EMBL/GenBank/DDBJ whole genome shotgun (WGS) entry which is preliminary data.</text>
</comment>
<keyword evidence="2" id="KW-1185">Reference proteome</keyword>
<dbReference type="EMBL" id="CAJHJT010000012">
    <property type="protein sequence ID" value="CAD6998024.1"/>
    <property type="molecule type" value="Genomic_DNA"/>
</dbReference>
<dbReference type="Proteomes" id="UP000606786">
    <property type="component" value="Unassembled WGS sequence"/>
</dbReference>
<sequence length="95" mass="10943">MLQQADRLRWLRRPARAASTHCRSNQQTVTKCKRQSFSPPIAHSLGKRGGIFATLAFIRFPFAVRSFVVKRQFLLQLQKPQFRTAVGMRSAWVAQ</sequence>
<protein>
    <submittedName>
        <fullName evidence="1">(Mediterranean fruit fly) hypothetical protein</fullName>
    </submittedName>
</protein>
<proteinExistence type="predicted"/>
<evidence type="ECO:0000313" key="2">
    <source>
        <dbReference type="Proteomes" id="UP000606786"/>
    </source>
</evidence>
<reference evidence="1" key="1">
    <citation type="submission" date="2020-11" db="EMBL/GenBank/DDBJ databases">
        <authorList>
            <person name="Whitehead M."/>
        </authorList>
    </citation>
    <scope>NUCLEOTIDE SEQUENCE</scope>
    <source>
        <strain evidence="1">EGII</strain>
    </source>
</reference>
<accession>A0A811UGQ3</accession>
<name>A0A811UGQ3_CERCA</name>
<gene>
    <name evidence="1" type="ORF">CCAP1982_LOCUS6641</name>
</gene>
<evidence type="ECO:0000313" key="1">
    <source>
        <dbReference type="EMBL" id="CAD6998024.1"/>
    </source>
</evidence>
<feature type="non-terminal residue" evidence="1">
    <location>
        <position position="1"/>
    </location>
</feature>